<dbReference type="GO" id="GO:0003700">
    <property type="term" value="F:DNA-binding transcription factor activity"/>
    <property type="evidence" value="ECO:0007669"/>
    <property type="project" value="InterPro"/>
</dbReference>
<gene>
    <name evidence="8" type="ORF">SAMN05661003_10132</name>
</gene>
<dbReference type="Pfam" id="PF01475">
    <property type="entry name" value="FUR"/>
    <property type="match status" value="1"/>
</dbReference>
<proteinExistence type="inferred from homology"/>
<dbReference type="STRING" id="57664.SAMN05661003_10132"/>
<dbReference type="Gene3D" id="1.10.10.10">
    <property type="entry name" value="Winged helix-like DNA-binding domain superfamily/Winged helix DNA-binding domain"/>
    <property type="match status" value="1"/>
</dbReference>
<keyword evidence="7" id="KW-0479">Metal-binding</keyword>
<keyword evidence="5" id="KW-0238">DNA-binding</keyword>
<dbReference type="AlphaFoldDB" id="A0A1G6WU62"/>
<dbReference type="SUPFAM" id="SSF46785">
    <property type="entry name" value="Winged helix' DNA-binding domain"/>
    <property type="match status" value="1"/>
</dbReference>
<protein>
    <submittedName>
        <fullName evidence="8">Fur family transcriptional regulator, peroxide stress response regulator</fullName>
    </submittedName>
</protein>
<reference evidence="9" key="1">
    <citation type="submission" date="2016-10" db="EMBL/GenBank/DDBJ databases">
        <authorList>
            <person name="Varghese N."/>
            <person name="Submissions S."/>
        </authorList>
    </citation>
    <scope>NUCLEOTIDE SEQUENCE [LARGE SCALE GENOMIC DNA]</scope>
    <source>
        <strain evidence="9">DSM 8987</strain>
    </source>
</reference>
<dbReference type="EMBL" id="FNAQ01000001">
    <property type="protein sequence ID" value="SDD69422.1"/>
    <property type="molecule type" value="Genomic_DNA"/>
</dbReference>
<evidence type="ECO:0000256" key="3">
    <source>
        <dbReference type="ARBA" id="ARBA00022833"/>
    </source>
</evidence>
<accession>A0A1G6WU62</accession>
<dbReference type="OrthoDB" id="8659436at2"/>
<dbReference type="InterPro" id="IPR002481">
    <property type="entry name" value="FUR"/>
</dbReference>
<evidence type="ECO:0000256" key="6">
    <source>
        <dbReference type="ARBA" id="ARBA00023163"/>
    </source>
</evidence>
<sequence length="159" mass="17786">MEKLPLAEQMAQFEQRCRALALRMTPQRLEIFRLLAGEAGHPTAEQLHQRLLAQMPTLSLDTVYRTLATLVTHGLVRRVVTAESQARFEVALSEHHHLICRRCHKIVDCCWPQLDSAALPLPADWGRLDCCTLTGYGLCRACQQAETPAVAPPEALKPP</sequence>
<dbReference type="PANTHER" id="PTHR33202:SF8">
    <property type="entry name" value="PEROXIDE-RESPONSIVE REPRESSOR PERR"/>
    <property type="match status" value="1"/>
</dbReference>
<evidence type="ECO:0000256" key="7">
    <source>
        <dbReference type="PIRSR" id="PIRSR602481-1"/>
    </source>
</evidence>
<comment type="cofactor">
    <cofactor evidence="7">
        <name>Zn(2+)</name>
        <dbReference type="ChEBI" id="CHEBI:29105"/>
    </cofactor>
    <text evidence="7">Binds 1 zinc ion per subunit.</text>
</comment>
<keyword evidence="9" id="KW-1185">Reference proteome</keyword>
<evidence type="ECO:0000313" key="8">
    <source>
        <dbReference type="EMBL" id="SDD69422.1"/>
    </source>
</evidence>
<evidence type="ECO:0000313" key="9">
    <source>
        <dbReference type="Proteomes" id="UP000243205"/>
    </source>
</evidence>
<feature type="binding site" evidence="7">
    <location>
        <position position="139"/>
    </location>
    <ligand>
        <name>Zn(2+)</name>
        <dbReference type="ChEBI" id="CHEBI:29105"/>
    </ligand>
</feature>
<keyword evidence="4" id="KW-0805">Transcription regulation</keyword>
<dbReference type="GO" id="GO:0000976">
    <property type="term" value="F:transcription cis-regulatory region binding"/>
    <property type="evidence" value="ECO:0007669"/>
    <property type="project" value="TreeGrafter"/>
</dbReference>
<keyword evidence="6" id="KW-0804">Transcription</keyword>
<feature type="binding site" evidence="7">
    <location>
        <position position="103"/>
    </location>
    <ligand>
        <name>Zn(2+)</name>
        <dbReference type="ChEBI" id="CHEBI:29105"/>
    </ligand>
</feature>
<dbReference type="PANTHER" id="PTHR33202">
    <property type="entry name" value="ZINC UPTAKE REGULATION PROTEIN"/>
    <property type="match status" value="1"/>
</dbReference>
<evidence type="ECO:0000256" key="5">
    <source>
        <dbReference type="ARBA" id="ARBA00023125"/>
    </source>
</evidence>
<dbReference type="GO" id="GO:0008270">
    <property type="term" value="F:zinc ion binding"/>
    <property type="evidence" value="ECO:0007669"/>
    <property type="project" value="TreeGrafter"/>
</dbReference>
<dbReference type="InterPro" id="IPR043135">
    <property type="entry name" value="Fur_C"/>
</dbReference>
<dbReference type="Gene3D" id="3.30.1490.190">
    <property type="match status" value="1"/>
</dbReference>
<feature type="binding site" evidence="7">
    <location>
        <position position="142"/>
    </location>
    <ligand>
        <name>Zn(2+)</name>
        <dbReference type="ChEBI" id="CHEBI:29105"/>
    </ligand>
</feature>
<organism evidence="8 9">
    <name type="scientific">Desulfuromonas thiophila</name>
    <dbReference type="NCBI Taxonomy" id="57664"/>
    <lineage>
        <taxon>Bacteria</taxon>
        <taxon>Pseudomonadati</taxon>
        <taxon>Thermodesulfobacteriota</taxon>
        <taxon>Desulfuromonadia</taxon>
        <taxon>Desulfuromonadales</taxon>
        <taxon>Desulfuromonadaceae</taxon>
        <taxon>Desulfuromonas</taxon>
    </lineage>
</organism>
<comment type="similarity">
    <text evidence="1">Belongs to the Fur family.</text>
</comment>
<keyword evidence="3 7" id="KW-0862">Zinc</keyword>
<evidence type="ECO:0000256" key="4">
    <source>
        <dbReference type="ARBA" id="ARBA00023015"/>
    </source>
</evidence>
<dbReference type="CDD" id="cd07153">
    <property type="entry name" value="Fur_like"/>
    <property type="match status" value="1"/>
</dbReference>
<evidence type="ECO:0000256" key="1">
    <source>
        <dbReference type="ARBA" id="ARBA00007957"/>
    </source>
</evidence>
<name>A0A1G6WU62_9BACT</name>
<evidence type="ECO:0000256" key="2">
    <source>
        <dbReference type="ARBA" id="ARBA00022491"/>
    </source>
</evidence>
<dbReference type="InterPro" id="IPR036388">
    <property type="entry name" value="WH-like_DNA-bd_sf"/>
</dbReference>
<dbReference type="GO" id="GO:1900376">
    <property type="term" value="P:regulation of secondary metabolite biosynthetic process"/>
    <property type="evidence" value="ECO:0007669"/>
    <property type="project" value="TreeGrafter"/>
</dbReference>
<dbReference type="GO" id="GO:0045892">
    <property type="term" value="P:negative regulation of DNA-templated transcription"/>
    <property type="evidence" value="ECO:0007669"/>
    <property type="project" value="TreeGrafter"/>
</dbReference>
<dbReference type="RefSeq" id="WP_092075196.1">
    <property type="nucleotide sequence ID" value="NZ_CALFZY010000019.1"/>
</dbReference>
<feature type="binding site" evidence="7">
    <location>
        <position position="100"/>
    </location>
    <ligand>
        <name>Zn(2+)</name>
        <dbReference type="ChEBI" id="CHEBI:29105"/>
    </ligand>
</feature>
<dbReference type="InterPro" id="IPR036390">
    <property type="entry name" value="WH_DNA-bd_sf"/>
</dbReference>
<keyword evidence="2" id="KW-0678">Repressor</keyword>
<dbReference type="Proteomes" id="UP000243205">
    <property type="component" value="Unassembled WGS sequence"/>
</dbReference>